<dbReference type="SMART" id="SM00052">
    <property type="entry name" value="EAL"/>
    <property type="match status" value="1"/>
</dbReference>
<dbReference type="PANTHER" id="PTHR44757">
    <property type="entry name" value="DIGUANYLATE CYCLASE DGCP"/>
    <property type="match status" value="1"/>
</dbReference>
<dbReference type="InterPro" id="IPR035919">
    <property type="entry name" value="EAL_sf"/>
</dbReference>
<dbReference type="FunFam" id="3.20.20.450:FF:000001">
    <property type="entry name" value="Cyclic di-GMP phosphodiesterase yahA"/>
    <property type="match status" value="1"/>
</dbReference>
<dbReference type="SUPFAM" id="SSF55781">
    <property type="entry name" value="GAF domain-like"/>
    <property type="match status" value="1"/>
</dbReference>
<dbReference type="Pfam" id="PF00563">
    <property type="entry name" value="EAL"/>
    <property type="match status" value="1"/>
</dbReference>
<protein>
    <submittedName>
        <fullName evidence="4">Diguanylate cyclase/phosphodiesterase (GGDEF &amp; EAL domains) with PAS/PAC sensor(S)</fullName>
    </submittedName>
</protein>
<keyword evidence="1" id="KW-0812">Transmembrane</keyword>
<dbReference type="PROSITE" id="PS50887">
    <property type="entry name" value="GGDEF"/>
    <property type="match status" value="1"/>
</dbReference>
<feature type="transmembrane region" description="Helical" evidence="1">
    <location>
        <begin position="191"/>
        <end position="215"/>
    </location>
</feature>
<proteinExistence type="predicted"/>
<dbReference type="Gene3D" id="3.20.20.450">
    <property type="entry name" value="EAL domain"/>
    <property type="match status" value="1"/>
</dbReference>
<name>A0A6J4L679_9ACTN</name>
<dbReference type="InterPro" id="IPR001633">
    <property type="entry name" value="EAL_dom"/>
</dbReference>
<dbReference type="InterPro" id="IPR029016">
    <property type="entry name" value="GAF-like_dom_sf"/>
</dbReference>
<keyword evidence="1" id="KW-1133">Transmembrane helix</keyword>
<keyword evidence="1" id="KW-0472">Membrane</keyword>
<dbReference type="Pfam" id="PF01590">
    <property type="entry name" value="GAF"/>
    <property type="match status" value="1"/>
</dbReference>
<organism evidence="4">
    <name type="scientific">uncultured Frankineae bacterium</name>
    <dbReference type="NCBI Taxonomy" id="437475"/>
    <lineage>
        <taxon>Bacteria</taxon>
        <taxon>Bacillati</taxon>
        <taxon>Actinomycetota</taxon>
        <taxon>Actinomycetes</taxon>
        <taxon>Frankiales</taxon>
        <taxon>environmental samples</taxon>
    </lineage>
</organism>
<accession>A0A6J4L679</accession>
<dbReference type="AlphaFoldDB" id="A0A6J4L679"/>
<dbReference type="SMART" id="SM00267">
    <property type="entry name" value="GGDEF"/>
    <property type="match status" value="1"/>
</dbReference>
<dbReference type="InterPro" id="IPR029787">
    <property type="entry name" value="Nucleotide_cyclase"/>
</dbReference>
<gene>
    <name evidence="4" type="ORF">AVDCRST_MAG07-1334</name>
</gene>
<feature type="transmembrane region" description="Helical" evidence="1">
    <location>
        <begin position="221"/>
        <end position="239"/>
    </location>
</feature>
<reference evidence="4" key="1">
    <citation type="submission" date="2020-02" db="EMBL/GenBank/DDBJ databases">
        <authorList>
            <person name="Meier V. D."/>
        </authorList>
    </citation>
    <scope>NUCLEOTIDE SEQUENCE</scope>
    <source>
        <strain evidence="4">AVDCRST_MAG07</strain>
    </source>
</reference>
<dbReference type="PANTHER" id="PTHR44757:SF2">
    <property type="entry name" value="BIOFILM ARCHITECTURE MAINTENANCE PROTEIN MBAA"/>
    <property type="match status" value="1"/>
</dbReference>
<dbReference type="Pfam" id="PF00990">
    <property type="entry name" value="GGDEF"/>
    <property type="match status" value="1"/>
</dbReference>
<dbReference type="CDD" id="cd01948">
    <property type="entry name" value="EAL"/>
    <property type="match status" value="1"/>
</dbReference>
<evidence type="ECO:0000259" key="3">
    <source>
        <dbReference type="PROSITE" id="PS50887"/>
    </source>
</evidence>
<sequence>MITQPRPAPSPGARLAPLTGLLALAAALLWLTAVPVATGLDLPGLLGGPGVVPAWTLLALVAAFAVAESTQLHVELRRQTVSLSLSELPLVLGLFLVDPVSLLLARLTGSLLVATWRRSAAFKTAFNTVLFTLEVALAVVLFAPLSGHATTGPQAWAAAYAATLSVSVVTGALLLAAVVRLQGAIGRSAVLVWLTPLVLSALLGTSGALLTQVVLSADVRALPVLLLLALLLVGGYRAYGTLLRRHRSLEQLQAFTSAMGAGGTAETLLSQALRHTRALLAAEYAEVVVLPACGAGRGRRVRQCADAELTGSVHERSALVTEVLAGGGSRRVVRGTQDPGERAWLADTGVRDGLLVPLHGVDGIVGAVVVSQRMGDTASFSQDDVRLLEMVAAHLEIALRSAQLVQRLRDEATHDSLTGLPNRALFHERLTAALDDRARGESFAVLLMDLDGFKDVNDTLGHESGDEVLVQVSRRLAAAVPPGVTVARLGGDEFALLVPSGQGADGAAVAAQVHAALRELVPVGEVELEVRASLGIAVCPDHGDDSSVLMRHADVAMYAAKGAQAEVQTYNADIDRSNPRRLALVNELRAAVEEELLTCHYQPKVRVADSAVIGVEALVRWHHPTLGHVGPDDFIPIAEHTGLIVPLTSLVLRTALEDCAAWARAGHVLGVAVNVSPRALLAPDFVGEVASVLARTRVPASRLTLEVTESSVMHDPQQAIAVLDALHALGVSLSVDDFGTGYSSLAYLQKLPVHEVKVDRSFVSDLAADTGDVAIVRAIVDLGHNLGLRVVAEGVEDARSLAVLQELGCDSAQGYLISRPLPHDRLLTWLATAGSVTPAIPRPRLVALR</sequence>
<dbReference type="EMBL" id="CADCUB010000069">
    <property type="protein sequence ID" value="CAA9323410.1"/>
    <property type="molecule type" value="Genomic_DNA"/>
</dbReference>
<dbReference type="SUPFAM" id="SSF141868">
    <property type="entry name" value="EAL domain-like"/>
    <property type="match status" value="1"/>
</dbReference>
<dbReference type="InterPro" id="IPR003018">
    <property type="entry name" value="GAF"/>
</dbReference>
<dbReference type="SMART" id="SM00065">
    <property type="entry name" value="GAF"/>
    <property type="match status" value="1"/>
</dbReference>
<feature type="domain" description="EAL" evidence="2">
    <location>
        <begin position="581"/>
        <end position="834"/>
    </location>
</feature>
<feature type="transmembrane region" description="Helical" evidence="1">
    <location>
        <begin position="157"/>
        <end position="179"/>
    </location>
</feature>
<evidence type="ECO:0000313" key="4">
    <source>
        <dbReference type="EMBL" id="CAA9323410.1"/>
    </source>
</evidence>
<evidence type="ECO:0000259" key="2">
    <source>
        <dbReference type="PROSITE" id="PS50883"/>
    </source>
</evidence>
<feature type="domain" description="GGDEF" evidence="3">
    <location>
        <begin position="441"/>
        <end position="572"/>
    </location>
</feature>
<dbReference type="InterPro" id="IPR052155">
    <property type="entry name" value="Biofilm_reg_signaling"/>
</dbReference>
<dbReference type="NCBIfam" id="TIGR00254">
    <property type="entry name" value="GGDEF"/>
    <property type="match status" value="1"/>
</dbReference>
<feature type="transmembrane region" description="Helical" evidence="1">
    <location>
        <begin position="125"/>
        <end position="145"/>
    </location>
</feature>
<feature type="transmembrane region" description="Helical" evidence="1">
    <location>
        <begin position="90"/>
        <end position="113"/>
    </location>
</feature>
<dbReference type="InterPro" id="IPR043128">
    <property type="entry name" value="Rev_trsase/Diguanyl_cyclase"/>
</dbReference>
<dbReference type="Gene3D" id="3.30.70.270">
    <property type="match status" value="1"/>
</dbReference>
<evidence type="ECO:0000256" key="1">
    <source>
        <dbReference type="SAM" id="Phobius"/>
    </source>
</evidence>
<dbReference type="SUPFAM" id="SSF55073">
    <property type="entry name" value="Nucleotide cyclase"/>
    <property type="match status" value="1"/>
</dbReference>
<dbReference type="InterPro" id="IPR000160">
    <property type="entry name" value="GGDEF_dom"/>
</dbReference>
<dbReference type="Gene3D" id="3.30.450.40">
    <property type="match status" value="1"/>
</dbReference>
<dbReference type="PROSITE" id="PS50883">
    <property type="entry name" value="EAL"/>
    <property type="match status" value="1"/>
</dbReference>
<dbReference type="CDD" id="cd01949">
    <property type="entry name" value="GGDEF"/>
    <property type="match status" value="1"/>
</dbReference>